<feature type="compositionally biased region" description="Low complexity" evidence="1">
    <location>
        <begin position="60"/>
        <end position="80"/>
    </location>
</feature>
<name>A0AA37HJE2_9HYPH</name>
<evidence type="ECO:0000256" key="1">
    <source>
        <dbReference type="SAM" id="MobiDB-lite"/>
    </source>
</evidence>
<reference evidence="3" key="2">
    <citation type="submission" date="2021-08" db="EMBL/GenBank/DDBJ databases">
        <authorList>
            <person name="Tani A."/>
            <person name="Ola A."/>
            <person name="Ogura Y."/>
            <person name="Katsura K."/>
            <person name="Hayashi T."/>
        </authorList>
    </citation>
    <scope>NUCLEOTIDE SEQUENCE</scope>
    <source>
        <strain evidence="3">NBRC 103626</strain>
    </source>
</reference>
<feature type="region of interest" description="Disordered" evidence="1">
    <location>
        <begin position="28"/>
        <end position="80"/>
    </location>
</feature>
<gene>
    <name evidence="3" type="ORF">NBEOAGPD_0095</name>
</gene>
<feature type="chain" id="PRO_5041372368" description="Lipoprotein" evidence="2">
    <location>
        <begin position="23"/>
        <end position="80"/>
    </location>
</feature>
<sequence>MRLAHVTLATALALGTAGPAAAQVLSNPSSTNQALTNQSNSRSNQLGTTSQNNAARMEMQRSQSAQPPAPPSGVVGVPRR</sequence>
<protein>
    <recommendedName>
        <fullName evidence="5">Lipoprotein</fullName>
    </recommendedName>
</protein>
<dbReference type="Proteomes" id="UP001055108">
    <property type="component" value="Unassembled WGS sequence"/>
</dbReference>
<keyword evidence="4" id="KW-1185">Reference proteome</keyword>
<proteinExistence type="predicted"/>
<dbReference type="EMBL" id="BPQM01000002">
    <property type="protein sequence ID" value="GJD76894.1"/>
    <property type="molecule type" value="Genomic_DNA"/>
</dbReference>
<keyword evidence="2" id="KW-0732">Signal</keyword>
<evidence type="ECO:0000313" key="3">
    <source>
        <dbReference type="EMBL" id="GJD76894.1"/>
    </source>
</evidence>
<dbReference type="AlphaFoldDB" id="A0AA37HJE2"/>
<comment type="caution">
    <text evidence="3">The sequence shown here is derived from an EMBL/GenBank/DDBJ whole genome shotgun (WGS) entry which is preliminary data.</text>
</comment>
<feature type="signal peptide" evidence="2">
    <location>
        <begin position="1"/>
        <end position="22"/>
    </location>
</feature>
<reference evidence="3" key="1">
    <citation type="journal article" date="2016" name="Front. Microbiol.">
        <title>Genome Sequence of the Piezophilic, Mesophilic Sulfate-Reducing Bacterium Desulfovibrio indicus J2T.</title>
        <authorList>
            <person name="Cao J."/>
            <person name="Maignien L."/>
            <person name="Shao Z."/>
            <person name="Alain K."/>
            <person name="Jebbar M."/>
        </authorList>
    </citation>
    <scope>NUCLEOTIDE SEQUENCE</scope>
    <source>
        <strain evidence="3">NBRC 103626</strain>
    </source>
</reference>
<evidence type="ECO:0000256" key="2">
    <source>
        <dbReference type="SAM" id="SignalP"/>
    </source>
</evidence>
<dbReference type="RefSeq" id="WP_238300431.1">
    <property type="nucleotide sequence ID" value="NZ_BPQM01000002.1"/>
</dbReference>
<accession>A0AA37HJE2</accession>
<evidence type="ECO:0008006" key="5">
    <source>
        <dbReference type="Google" id="ProtNLM"/>
    </source>
</evidence>
<feature type="compositionally biased region" description="Polar residues" evidence="1">
    <location>
        <begin position="28"/>
        <end position="54"/>
    </location>
</feature>
<evidence type="ECO:0000313" key="4">
    <source>
        <dbReference type="Proteomes" id="UP001055108"/>
    </source>
</evidence>
<organism evidence="3 4">
    <name type="scientific">Methylobacterium gregans</name>
    <dbReference type="NCBI Taxonomy" id="374424"/>
    <lineage>
        <taxon>Bacteria</taxon>
        <taxon>Pseudomonadati</taxon>
        <taxon>Pseudomonadota</taxon>
        <taxon>Alphaproteobacteria</taxon>
        <taxon>Hyphomicrobiales</taxon>
        <taxon>Methylobacteriaceae</taxon>
        <taxon>Methylobacterium</taxon>
    </lineage>
</organism>